<dbReference type="AlphaFoldDB" id="A0AAD1UDV5"/>
<dbReference type="PANTHER" id="PTHR23074:SF78">
    <property type="entry name" value="KATANIN P60 ATPASE-CONTAINING SUBUNIT A-LIKE 2"/>
    <property type="match status" value="1"/>
</dbReference>
<dbReference type="GO" id="GO:0005737">
    <property type="term" value="C:cytoplasm"/>
    <property type="evidence" value="ECO:0007669"/>
    <property type="project" value="UniProtKB-SubCell"/>
</dbReference>
<reference evidence="11" key="1">
    <citation type="submission" date="2023-07" db="EMBL/GenBank/DDBJ databases">
        <authorList>
            <consortium name="AG Swart"/>
            <person name="Singh M."/>
            <person name="Singh A."/>
            <person name="Seah K."/>
            <person name="Emmerich C."/>
        </authorList>
    </citation>
    <scope>NUCLEOTIDE SEQUENCE</scope>
    <source>
        <strain evidence="11">DP1</strain>
    </source>
</reference>
<dbReference type="SUPFAM" id="SSF52540">
    <property type="entry name" value="P-loop containing nucleoside triphosphate hydrolases"/>
    <property type="match status" value="1"/>
</dbReference>
<evidence type="ECO:0000256" key="9">
    <source>
        <dbReference type="SAM" id="MobiDB-lite"/>
    </source>
</evidence>
<proteinExistence type="inferred from homology"/>
<organism evidence="11 12">
    <name type="scientific">Euplotes crassus</name>
    <dbReference type="NCBI Taxonomy" id="5936"/>
    <lineage>
        <taxon>Eukaryota</taxon>
        <taxon>Sar</taxon>
        <taxon>Alveolata</taxon>
        <taxon>Ciliophora</taxon>
        <taxon>Intramacronucleata</taxon>
        <taxon>Spirotrichea</taxon>
        <taxon>Hypotrichia</taxon>
        <taxon>Euplotida</taxon>
        <taxon>Euplotidae</taxon>
        <taxon>Moneuplotes</taxon>
    </lineage>
</organism>
<evidence type="ECO:0000256" key="4">
    <source>
        <dbReference type="ARBA" id="ARBA00022741"/>
    </source>
</evidence>
<comment type="subcellular location">
    <subcellularLocation>
        <location evidence="1 8">Cytoplasm</location>
        <location evidence="1 8">Cytoskeleton</location>
        <location evidence="1 8">Spindle pole</location>
    </subcellularLocation>
    <subcellularLocation>
        <location evidence="8">Cytoplasm</location>
        <location evidence="8">Cytoskeleton</location>
    </subcellularLocation>
    <subcellularLocation>
        <location evidence="8">Cytoplasm</location>
    </subcellularLocation>
    <subcellularLocation>
        <location evidence="8">Cytoplasm</location>
        <location evidence="8">Cytoskeleton</location>
        <location evidence="8">Spindle</location>
    </subcellularLocation>
    <text evidence="8">Localizes within the cytoplasm, partially overlapping with microtubules in interphase and to the mitotic spindle and spindle poles during mitosis.</text>
</comment>
<evidence type="ECO:0000256" key="7">
    <source>
        <dbReference type="ARBA" id="ARBA00023235"/>
    </source>
</evidence>
<comment type="function">
    <text evidence="8">Severs microtubules in vitro in an ATP-dependent manner. This activity may promote rapid reorganization of cellular microtubule arrays.</text>
</comment>
<sequence>MSMKMMKRDGENRIKGKRDVQERKRNLYVMICNHLANNGYIDTAACMQREIDINFDNYEVADNMDLYYVLQDFEEYYELRFQKKPTLVKKTGDNPVKKSMLNRKPPSGALKKQGSTSRASGSSSTKAQKSSKEELKVKKSKSSVENQFSLEGKNIEIQKEEVKEETPEEYFENRVLPPLPEFVLAGELKDLALSVQREIITSNPEVSFKDIIGLTTAKKLMKEAVMLPLKYPHLFTGLLEPWKGILLFGPPGTGKTMMAKAVATQCKTTFFNISASTIVSKWRGDSEKLVKILFDLARYYQPSTIFIDEIDAVMSSRSQSGEHEASRRMKTELLIQLDGLIKSTDERVFLLAASNLPWELDSALLRRLEKRILIPLPELEARKALIHLLVPPTKSENLDYFEIAALLDGYSGSDIRLVCKEAAMKPLRRLMDRIENVDTDTDDFDWTPITDPEKVPQPEPVTMDDFLQALETTKAATHVIEQSKYQKWMEEFGSV</sequence>
<dbReference type="EMBL" id="CAMPGE010008114">
    <property type="protein sequence ID" value="CAI2367022.1"/>
    <property type="molecule type" value="Genomic_DNA"/>
</dbReference>
<comment type="catalytic activity">
    <reaction evidence="8">
        <text>n ATP + n H2O + a microtubule = n ADP + n phosphate + (n+1) alpha/beta tubulin heterodimers.</text>
        <dbReference type="EC" id="5.6.1.1"/>
    </reaction>
</comment>
<dbReference type="GO" id="GO:0005524">
    <property type="term" value="F:ATP binding"/>
    <property type="evidence" value="ECO:0007669"/>
    <property type="project" value="UniProtKB-KW"/>
</dbReference>
<evidence type="ECO:0000313" key="11">
    <source>
        <dbReference type="EMBL" id="CAI2367022.1"/>
    </source>
</evidence>
<dbReference type="Pfam" id="PF09336">
    <property type="entry name" value="Vps4_C"/>
    <property type="match status" value="1"/>
</dbReference>
<dbReference type="FunFam" id="3.40.50.300:FF:000159">
    <property type="entry name" value="Katanin p60 ATPase-containing subunit A1"/>
    <property type="match status" value="1"/>
</dbReference>
<evidence type="ECO:0000256" key="6">
    <source>
        <dbReference type="ARBA" id="ARBA00023212"/>
    </source>
</evidence>
<dbReference type="GO" id="GO:0008568">
    <property type="term" value="F:microtubule severing ATPase activity"/>
    <property type="evidence" value="ECO:0007669"/>
    <property type="project" value="UniProtKB-EC"/>
</dbReference>
<dbReference type="InterPro" id="IPR050304">
    <property type="entry name" value="MT-severing_AAA_ATPase"/>
</dbReference>
<dbReference type="PANTHER" id="PTHR23074">
    <property type="entry name" value="AAA DOMAIN-CONTAINING"/>
    <property type="match status" value="1"/>
</dbReference>
<evidence type="ECO:0000259" key="10">
    <source>
        <dbReference type="SMART" id="SM00382"/>
    </source>
</evidence>
<evidence type="ECO:0000256" key="8">
    <source>
        <dbReference type="HAMAP-Rule" id="MF_03025"/>
    </source>
</evidence>
<dbReference type="InterPro" id="IPR027417">
    <property type="entry name" value="P-loop_NTPase"/>
</dbReference>
<dbReference type="CDD" id="cd19509">
    <property type="entry name" value="RecA-like_VPS4-like"/>
    <property type="match status" value="1"/>
</dbReference>
<feature type="binding site" evidence="8">
    <location>
        <begin position="249"/>
        <end position="256"/>
    </location>
    <ligand>
        <name>ATP</name>
        <dbReference type="ChEBI" id="CHEBI:30616"/>
    </ligand>
</feature>
<dbReference type="SMART" id="SM00382">
    <property type="entry name" value="AAA"/>
    <property type="match status" value="1"/>
</dbReference>
<gene>
    <name evidence="8" type="primary">KATNAL2</name>
    <name evidence="11" type="ORF">ECRASSUSDP1_LOCUS8299</name>
</gene>
<keyword evidence="12" id="KW-1185">Reference proteome</keyword>
<dbReference type="Pfam" id="PF17862">
    <property type="entry name" value="AAA_lid_3"/>
    <property type="match status" value="1"/>
</dbReference>
<dbReference type="GO" id="GO:0008017">
    <property type="term" value="F:microtubule binding"/>
    <property type="evidence" value="ECO:0007669"/>
    <property type="project" value="UniProtKB-UniRule"/>
</dbReference>
<dbReference type="Gene3D" id="3.40.50.300">
    <property type="entry name" value="P-loop containing nucleotide triphosphate hydrolases"/>
    <property type="match status" value="1"/>
</dbReference>
<keyword evidence="2 8" id="KW-0963">Cytoplasm</keyword>
<dbReference type="GO" id="GO:0016887">
    <property type="term" value="F:ATP hydrolysis activity"/>
    <property type="evidence" value="ECO:0007669"/>
    <property type="project" value="InterPro"/>
</dbReference>
<dbReference type="GO" id="GO:0000922">
    <property type="term" value="C:spindle pole"/>
    <property type="evidence" value="ECO:0007669"/>
    <property type="project" value="UniProtKB-SubCell"/>
</dbReference>
<keyword evidence="5 8" id="KW-0067">ATP-binding</keyword>
<keyword evidence="4 8" id="KW-0547">Nucleotide-binding</keyword>
<dbReference type="EC" id="5.6.1.1" evidence="8"/>
<dbReference type="InterPro" id="IPR003960">
    <property type="entry name" value="ATPase_AAA_CS"/>
</dbReference>
<feature type="compositionally biased region" description="Low complexity" evidence="9">
    <location>
        <begin position="112"/>
        <end position="128"/>
    </location>
</feature>
<dbReference type="InterPro" id="IPR003593">
    <property type="entry name" value="AAA+_ATPase"/>
</dbReference>
<evidence type="ECO:0000256" key="2">
    <source>
        <dbReference type="ARBA" id="ARBA00022490"/>
    </source>
</evidence>
<dbReference type="SMART" id="SM00667">
    <property type="entry name" value="LisH"/>
    <property type="match status" value="1"/>
</dbReference>
<comment type="caution">
    <text evidence="11">The sequence shown here is derived from an EMBL/GenBank/DDBJ whole genome shotgun (WGS) entry which is preliminary data.</text>
</comment>
<evidence type="ECO:0000313" key="12">
    <source>
        <dbReference type="Proteomes" id="UP001295684"/>
    </source>
</evidence>
<accession>A0AAD1UDV5</accession>
<dbReference type="Gene3D" id="1.10.8.60">
    <property type="match status" value="1"/>
</dbReference>
<dbReference type="InterPro" id="IPR006594">
    <property type="entry name" value="LisH"/>
</dbReference>
<dbReference type="HAMAP" id="MF_03025">
    <property type="entry name" value="Katanin_p60_AL2"/>
    <property type="match status" value="1"/>
</dbReference>
<dbReference type="PROSITE" id="PS50896">
    <property type="entry name" value="LISH"/>
    <property type="match status" value="1"/>
</dbReference>
<dbReference type="Pfam" id="PF00004">
    <property type="entry name" value="AAA"/>
    <property type="match status" value="1"/>
</dbReference>
<evidence type="ECO:0000256" key="3">
    <source>
        <dbReference type="ARBA" id="ARBA00022701"/>
    </source>
</evidence>
<dbReference type="GO" id="GO:0051013">
    <property type="term" value="P:microtubule severing"/>
    <property type="evidence" value="ECO:0007669"/>
    <property type="project" value="UniProtKB-UniRule"/>
</dbReference>
<comment type="similarity">
    <text evidence="8">Belongs to the AAA ATPase family. Katanin p60 subunit A1 subfamily. A-like 2 sub-subfamily.</text>
</comment>
<dbReference type="PROSITE" id="PS00674">
    <property type="entry name" value="AAA"/>
    <property type="match status" value="1"/>
</dbReference>
<feature type="region of interest" description="Disordered" evidence="9">
    <location>
        <begin position="89"/>
        <end position="140"/>
    </location>
</feature>
<name>A0AAD1UDV5_EUPCR</name>
<evidence type="ECO:0000256" key="5">
    <source>
        <dbReference type="ARBA" id="ARBA00022840"/>
    </source>
</evidence>
<dbReference type="InterPro" id="IPR003959">
    <property type="entry name" value="ATPase_AAA_core"/>
</dbReference>
<keyword evidence="6 8" id="KW-0206">Cytoskeleton</keyword>
<dbReference type="Proteomes" id="UP001295684">
    <property type="component" value="Unassembled WGS sequence"/>
</dbReference>
<dbReference type="InterPro" id="IPR027497">
    <property type="entry name" value="Katanin_p60_AL2"/>
</dbReference>
<keyword evidence="3 8" id="KW-0493">Microtubule</keyword>
<keyword evidence="7 8" id="KW-0413">Isomerase</keyword>
<protein>
    <recommendedName>
        <fullName evidence="8">Katanin p60 ATPase-containing subunit A-like 2</fullName>
        <shortName evidence="8">Katanin p60 subunit A-like 2</shortName>
        <ecNumber evidence="8">5.6.1.1</ecNumber>
    </recommendedName>
    <alternativeName>
        <fullName evidence="8">p60 katanin-like 2</fullName>
    </alternativeName>
</protein>
<dbReference type="InterPro" id="IPR041569">
    <property type="entry name" value="AAA_lid_3"/>
</dbReference>
<dbReference type="InterPro" id="IPR015415">
    <property type="entry name" value="Spast_Vps4_C"/>
</dbReference>
<dbReference type="GO" id="GO:0005874">
    <property type="term" value="C:microtubule"/>
    <property type="evidence" value="ECO:0007669"/>
    <property type="project" value="UniProtKB-KW"/>
</dbReference>
<feature type="domain" description="AAA+ ATPase" evidence="10">
    <location>
        <begin position="241"/>
        <end position="378"/>
    </location>
</feature>
<evidence type="ECO:0000256" key="1">
    <source>
        <dbReference type="ARBA" id="ARBA00004647"/>
    </source>
</evidence>